<dbReference type="EC" id="3.5.2.19" evidence="3"/>
<evidence type="ECO:0000259" key="2">
    <source>
        <dbReference type="Pfam" id="PF00857"/>
    </source>
</evidence>
<organism evidence="3">
    <name type="scientific">bioreactor metagenome</name>
    <dbReference type="NCBI Taxonomy" id="1076179"/>
    <lineage>
        <taxon>unclassified sequences</taxon>
        <taxon>metagenomes</taxon>
        <taxon>ecological metagenomes</taxon>
    </lineage>
</organism>
<gene>
    <name evidence="3" type="primary">sttH_6</name>
    <name evidence="3" type="ORF">SDC9_121438</name>
</gene>
<dbReference type="InterPro" id="IPR036380">
    <property type="entry name" value="Isochorismatase-like_sf"/>
</dbReference>
<dbReference type="AlphaFoldDB" id="A0A645CBZ6"/>
<dbReference type="PANTHER" id="PTHR43540:SF1">
    <property type="entry name" value="ISOCHORISMATASE HYDROLASE"/>
    <property type="match status" value="1"/>
</dbReference>
<dbReference type="EMBL" id="VSSQ01025971">
    <property type="protein sequence ID" value="MPM74450.1"/>
    <property type="molecule type" value="Genomic_DNA"/>
</dbReference>
<reference evidence="3" key="1">
    <citation type="submission" date="2019-08" db="EMBL/GenBank/DDBJ databases">
        <authorList>
            <person name="Kucharzyk K."/>
            <person name="Murdoch R.W."/>
            <person name="Higgins S."/>
            <person name="Loffler F."/>
        </authorList>
    </citation>
    <scope>NUCLEOTIDE SEQUENCE</scope>
</reference>
<feature type="domain" description="Isochorismatase-like" evidence="2">
    <location>
        <begin position="12"/>
        <end position="153"/>
    </location>
</feature>
<dbReference type="InterPro" id="IPR000868">
    <property type="entry name" value="Isochorismatase-like_dom"/>
</dbReference>
<comment type="caution">
    <text evidence="3">The sequence shown here is derived from an EMBL/GenBank/DDBJ whole genome shotgun (WGS) entry which is preliminary data.</text>
</comment>
<evidence type="ECO:0000313" key="3">
    <source>
        <dbReference type="EMBL" id="MPM74450.1"/>
    </source>
</evidence>
<evidence type="ECO:0000256" key="1">
    <source>
        <dbReference type="ARBA" id="ARBA00022801"/>
    </source>
</evidence>
<dbReference type="PANTHER" id="PTHR43540">
    <property type="entry name" value="PEROXYUREIDOACRYLATE/UREIDOACRYLATE AMIDOHYDROLASE-RELATED"/>
    <property type="match status" value="1"/>
</dbReference>
<dbReference type="InterPro" id="IPR050272">
    <property type="entry name" value="Isochorismatase-like_hydrls"/>
</dbReference>
<dbReference type="SUPFAM" id="SSF52499">
    <property type="entry name" value="Isochorismatase-like hydrolases"/>
    <property type="match status" value="1"/>
</dbReference>
<name>A0A645CBZ6_9ZZZZ</name>
<keyword evidence="1 3" id="KW-0378">Hydrolase</keyword>
<proteinExistence type="predicted"/>
<dbReference type="CDD" id="cd01014">
    <property type="entry name" value="nicotinamidase_related"/>
    <property type="match status" value="1"/>
</dbReference>
<protein>
    <submittedName>
        <fullName evidence="3">Streptothricin hydrolase</fullName>
        <ecNumber evidence="3">3.5.2.19</ecNumber>
    </submittedName>
</protein>
<accession>A0A645CBZ6</accession>
<dbReference type="GO" id="GO:0016787">
    <property type="term" value="F:hydrolase activity"/>
    <property type="evidence" value="ECO:0007669"/>
    <property type="project" value="UniProtKB-KW"/>
</dbReference>
<dbReference type="Pfam" id="PF00857">
    <property type="entry name" value="Isochorismatase"/>
    <property type="match status" value="1"/>
</dbReference>
<dbReference type="Gene3D" id="3.40.50.850">
    <property type="entry name" value="Isochorismatase-like"/>
    <property type="match status" value="1"/>
</dbReference>
<sequence>MLASEVMVMKRALLLIDIQNDYFPGGRCELFQPEQAAEKAKLLLQYFRSRGLPVLYIQHVSESPAGGFFLPGTEGVMIHSSVSPQGEERVLVKHSPNSFFRTGLEAVLRELEIEQLVVCGMMSHMCVDSTVRAARELGFSVLLAEDACTTKELSLANAQIPAQIVHRAFMAALGGAFAQVIQAGELISMSVE</sequence>